<organism evidence="1">
    <name type="scientific">Anguilla anguilla</name>
    <name type="common">European freshwater eel</name>
    <name type="synonym">Muraena anguilla</name>
    <dbReference type="NCBI Taxonomy" id="7936"/>
    <lineage>
        <taxon>Eukaryota</taxon>
        <taxon>Metazoa</taxon>
        <taxon>Chordata</taxon>
        <taxon>Craniata</taxon>
        <taxon>Vertebrata</taxon>
        <taxon>Euteleostomi</taxon>
        <taxon>Actinopterygii</taxon>
        <taxon>Neopterygii</taxon>
        <taxon>Teleostei</taxon>
        <taxon>Anguilliformes</taxon>
        <taxon>Anguillidae</taxon>
        <taxon>Anguilla</taxon>
    </lineage>
</organism>
<name>A0A0E9UPN1_ANGAN</name>
<dbReference type="EMBL" id="GBXM01041382">
    <property type="protein sequence ID" value="JAH67195.1"/>
    <property type="molecule type" value="Transcribed_RNA"/>
</dbReference>
<reference evidence="1" key="1">
    <citation type="submission" date="2014-11" db="EMBL/GenBank/DDBJ databases">
        <authorList>
            <person name="Amaro Gonzalez C."/>
        </authorList>
    </citation>
    <scope>NUCLEOTIDE SEQUENCE</scope>
</reference>
<accession>A0A0E9UPN1</accession>
<dbReference type="AlphaFoldDB" id="A0A0E9UPN1"/>
<reference evidence="1" key="2">
    <citation type="journal article" date="2015" name="Fish Shellfish Immunol.">
        <title>Early steps in the European eel (Anguilla anguilla)-Vibrio vulnificus interaction in the gills: Role of the RtxA13 toxin.</title>
        <authorList>
            <person name="Callol A."/>
            <person name="Pajuelo D."/>
            <person name="Ebbesson L."/>
            <person name="Teles M."/>
            <person name="MacKenzie S."/>
            <person name="Amaro C."/>
        </authorList>
    </citation>
    <scope>NUCLEOTIDE SEQUENCE</scope>
</reference>
<evidence type="ECO:0000313" key="1">
    <source>
        <dbReference type="EMBL" id="JAH67195.1"/>
    </source>
</evidence>
<proteinExistence type="predicted"/>
<sequence>MLCKLRTRGSFFCTQSWLTCPRGKFLRFCPAPLPFTLLCVTVVF</sequence>
<protein>
    <submittedName>
        <fullName evidence="1">Uncharacterized protein</fullName>
    </submittedName>
</protein>